<dbReference type="Pfam" id="PF00563">
    <property type="entry name" value="EAL"/>
    <property type="match status" value="1"/>
</dbReference>
<dbReference type="PROSITE" id="PS50883">
    <property type="entry name" value="EAL"/>
    <property type="match status" value="1"/>
</dbReference>
<dbReference type="SUPFAM" id="SSF55073">
    <property type="entry name" value="Nucleotide cyclase"/>
    <property type="match status" value="1"/>
</dbReference>
<dbReference type="PANTHER" id="PTHR44757:SF2">
    <property type="entry name" value="BIOFILM ARCHITECTURE MAINTENANCE PROTEIN MBAA"/>
    <property type="match status" value="1"/>
</dbReference>
<dbReference type="CDD" id="cd01948">
    <property type="entry name" value="EAL"/>
    <property type="match status" value="1"/>
</dbReference>
<protein>
    <submittedName>
        <fullName evidence="3">Bifunctional diguanylate cyclase/phosphodiesterase</fullName>
    </submittedName>
</protein>
<dbReference type="EMBL" id="JAJEWP010000001">
    <property type="protein sequence ID" value="MCC2615334.1"/>
    <property type="molecule type" value="Genomic_DNA"/>
</dbReference>
<dbReference type="Gene3D" id="3.30.70.270">
    <property type="match status" value="1"/>
</dbReference>
<dbReference type="PROSITE" id="PS50887">
    <property type="entry name" value="GGDEF"/>
    <property type="match status" value="1"/>
</dbReference>
<dbReference type="Proteomes" id="UP001520878">
    <property type="component" value="Unassembled WGS sequence"/>
</dbReference>
<dbReference type="PANTHER" id="PTHR44757">
    <property type="entry name" value="DIGUANYLATE CYCLASE DGCP"/>
    <property type="match status" value="1"/>
</dbReference>
<dbReference type="SUPFAM" id="SSF141868">
    <property type="entry name" value="EAL domain-like"/>
    <property type="match status" value="1"/>
</dbReference>
<feature type="domain" description="GGDEF" evidence="2">
    <location>
        <begin position="160"/>
        <end position="293"/>
    </location>
</feature>
<evidence type="ECO:0000259" key="2">
    <source>
        <dbReference type="PROSITE" id="PS50887"/>
    </source>
</evidence>
<feature type="domain" description="EAL" evidence="1">
    <location>
        <begin position="302"/>
        <end position="556"/>
    </location>
</feature>
<accession>A0ABS8G4A6</accession>
<keyword evidence="4" id="KW-1185">Reference proteome</keyword>
<evidence type="ECO:0000259" key="1">
    <source>
        <dbReference type="PROSITE" id="PS50883"/>
    </source>
</evidence>
<proteinExistence type="predicted"/>
<dbReference type="RefSeq" id="WP_229157240.1">
    <property type="nucleotide sequence ID" value="NZ_JAJEWP010000001.1"/>
</dbReference>
<dbReference type="Gene3D" id="3.20.20.450">
    <property type="entry name" value="EAL domain"/>
    <property type="match status" value="1"/>
</dbReference>
<dbReference type="InterPro" id="IPR052155">
    <property type="entry name" value="Biofilm_reg_signaling"/>
</dbReference>
<reference evidence="3 4" key="1">
    <citation type="submission" date="2021-10" db="EMBL/GenBank/DDBJ databases">
        <title>Draft genome of Aestuariibacter halophilus JC2043.</title>
        <authorList>
            <person name="Emsley S.A."/>
            <person name="Pfannmuller K.M."/>
            <person name="Ushijima B."/>
            <person name="Saw J.H."/>
            <person name="Videau P."/>
        </authorList>
    </citation>
    <scope>NUCLEOTIDE SEQUENCE [LARGE SCALE GENOMIC DNA]</scope>
    <source>
        <strain evidence="3 4">JC2043</strain>
    </source>
</reference>
<dbReference type="SMART" id="SM00052">
    <property type="entry name" value="EAL"/>
    <property type="match status" value="1"/>
</dbReference>
<evidence type="ECO:0000313" key="4">
    <source>
        <dbReference type="Proteomes" id="UP001520878"/>
    </source>
</evidence>
<dbReference type="CDD" id="cd01949">
    <property type="entry name" value="GGDEF"/>
    <property type="match status" value="1"/>
</dbReference>
<dbReference type="InterPro" id="IPR001633">
    <property type="entry name" value="EAL_dom"/>
</dbReference>
<name>A0ABS8G4A6_9ALTE</name>
<organism evidence="3 4">
    <name type="scientific">Fluctibacter halophilus</name>
    <dbReference type="NCBI Taxonomy" id="226011"/>
    <lineage>
        <taxon>Bacteria</taxon>
        <taxon>Pseudomonadati</taxon>
        <taxon>Pseudomonadota</taxon>
        <taxon>Gammaproteobacteria</taxon>
        <taxon>Alteromonadales</taxon>
        <taxon>Alteromonadaceae</taxon>
        <taxon>Fluctibacter</taxon>
    </lineage>
</organism>
<dbReference type="InterPro" id="IPR000160">
    <property type="entry name" value="GGDEF_dom"/>
</dbReference>
<dbReference type="NCBIfam" id="TIGR00254">
    <property type="entry name" value="GGDEF"/>
    <property type="match status" value="1"/>
</dbReference>
<gene>
    <name evidence="3" type="ORF">LJ739_03670</name>
</gene>
<comment type="caution">
    <text evidence="3">The sequence shown here is derived from an EMBL/GenBank/DDBJ whole genome shotgun (WGS) entry which is preliminary data.</text>
</comment>
<dbReference type="InterPro" id="IPR029787">
    <property type="entry name" value="Nucleotide_cyclase"/>
</dbReference>
<dbReference type="Pfam" id="PF00990">
    <property type="entry name" value="GGDEF"/>
    <property type="match status" value="1"/>
</dbReference>
<sequence>MNASFDDAPYIQAYRCLNEALLLIDKEYRVRFASPLYLSTFNVTTDSLLGADITTVLGAGITPSIAQLDTVAQGVNHWSGEVSVGADSATESRFVHIDVVFDSQEHQGYLLRFISPRQQDIQQAALQEKAYHDELTRLPNRALFNQLLKHQISQCQRNKSRFALMFLDLDRFKWVNDTFGHDAGDLLLSTLAERLEHTLRKSDIVARLGGDEFVVIMNNIRDLQTIANVADKIIRQISKPVTEGAHHLQVGCSIGISIYPENGVSAEALLHQADQAMYRAKKQGGADYFYFSDALNQELEDSRRVEHSIREGLASSAFEPFFQPQIDQRSGRIVGIECLARWRCPEHGIRTPIEFIPVAKKAGLMHDILLQVLDKALGEIAGWQSYLQGRVPLSINMTSQQFHQPNTFEQLSRMLADVALGNDALRIEVTESALQKDGDAFLEQLKKINMAGFGITLDDFGTGYSSLRYLQQLPVDTLKIDRSFVRNLAHNPQDRIIVKAIIQLAQTLGIDAVAEGVETEQQEQFLRDNECYLMQGFLYSEALSAPDFRDFLAARNG</sequence>
<dbReference type="InterPro" id="IPR035919">
    <property type="entry name" value="EAL_sf"/>
</dbReference>
<dbReference type="InterPro" id="IPR043128">
    <property type="entry name" value="Rev_trsase/Diguanyl_cyclase"/>
</dbReference>
<dbReference type="SMART" id="SM00267">
    <property type="entry name" value="GGDEF"/>
    <property type="match status" value="1"/>
</dbReference>
<evidence type="ECO:0000313" key="3">
    <source>
        <dbReference type="EMBL" id="MCC2615334.1"/>
    </source>
</evidence>